<dbReference type="AlphaFoldDB" id="A0A251N6J3"/>
<reference evidence="3 4" key="1">
    <citation type="journal article" date="2013" name="Nat. Genet.">
        <title>The high-quality draft genome of peach (Prunus persica) identifies unique patterns of genetic diversity, domestication and genome evolution.</title>
        <authorList>
            <consortium name="International Peach Genome Initiative"/>
            <person name="Verde I."/>
            <person name="Abbott A.G."/>
            <person name="Scalabrin S."/>
            <person name="Jung S."/>
            <person name="Shu S."/>
            <person name="Marroni F."/>
            <person name="Zhebentyayeva T."/>
            <person name="Dettori M.T."/>
            <person name="Grimwood J."/>
            <person name="Cattonaro F."/>
            <person name="Zuccolo A."/>
            <person name="Rossini L."/>
            <person name="Jenkins J."/>
            <person name="Vendramin E."/>
            <person name="Meisel L.A."/>
            <person name="Decroocq V."/>
            <person name="Sosinski B."/>
            <person name="Prochnik S."/>
            <person name="Mitros T."/>
            <person name="Policriti A."/>
            <person name="Cipriani G."/>
            <person name="Dondini L."/>
            <person name="Ficklin S."/>
            <person name="Goodstein D.M."/>
            <person name="Xuan P."/>
            <person name="Del Fabbro C."/>
            <person name="Aramini V."/>
            <person name="Copetti D."/>
            <person name="Gonzalez S."/>
            <person name="Horner D.S."/>
            <person name="Falchi R."/>
            <person name="Lucas S."/>
            <person name="Mica E."/>
            <person name="Maldonado J."/>
            <person name="Lazzari B."/>
            <person name="Bielenberg D."/>
            <person name="Pirona R."/>
            <person name="Miculan M."/>
            <person name="Barakat A."/>
            <person name="Testolin R."/>
            <person name="Stella A."/>
            <person name="Tartarini S."/>
            <person name="Tonutti P."/>
            <person name="Arus P."/>
            <person name="Orellana A."/>
            <person name="Wells C."/>
            <person name="Main D."/>
            <person name="Vizzotto G."/>
            <person name="Silva H."/>
            <person name="Salamini F."/>
            <person name="Schmutz J."/>
            <person name="Morgante M."/>
            <person name="Rokhsar D.S."/>
        </authorList>
    </citation>
    <scope>NUCLEOTIDE SEQUENCE [LARGE SCALE GENOMIC DNA]</scope>
    <source>
        <strain evidence="4">cv. Nemared</strain>
    </source>
</reference>
<name>A0A251N6J3_PRUPE</name>
<dbReference type="InterPro" id="IPR011990">
    <property type="entry name" value="TPR-like_helical_dom_sf"/>
</dbReference>
<dbReference type="GO" id="GO:0003723">
    <property type="term" value="F:RNA binding"/>
    <property type="evidence" value="ECO:0007669"/>
    <property type="project" value="InterPro"/>
</dbReference>
<dbReference type="NCBIfam" id="TIGR00756">
    <property type="entry name" value="PPR"/>
    <property type="match status" value="2"/>
</dbReference>
<dbReference type="Proteomes" id="UP000006882">
    <property type="component" value="Chromosome G7"/>
</dbReference>
<dbReference type="Gene3D" id="1.25.40.10">
    <property type="entry name" value="Tetratricopeptide repeat domain"/>
    <property type="match status" value="1"/>
</dbReference>
<evidence type="ECO:0000256" key="1">
    <source>
        <dbReference type="ARBA" id="ARBA00022737"/>
    </source>
</evidence>
<feature type="repeat" description="PPR" evidence="2">
    <location>
        <begin position="55"/>
        <end position="90"/>
    </location>
</feature>
<feature type="repeat" description="PPR" evidence="2">
    <location>
        <begin position="24"/>
        <end position="54"/>
    </location>
</feature>
<dbReference type="PANTHER" id="PTHR47926:SF373">
    <property type="entry name" value="TETRATRICOPEPTIDE-LIKE HELICAL DOMAIN SUPERFAMILY, DYW DOMAIN-CONTAINING PROTEIN"/>
    <property type="match status" value="1"/>
</dbReference>
<keyword evidence="1" id="KW-0677">Repeat</keyword>
<evidence type="ECO:0008006" key="5">
    <source>
        <dbReference type="Google" id="ProtNLM"/>
    </source>
</evidence>
<sequence>MHYGSQVKPNSYSICNVCIMPGSDVPSWNTRITGFIQNGDLKRAKELFIQMPQKNVMSWTTMITGYVQDGQNEKALMIFSKMLVDNGVKPNQGTFVNVPSTCSNRAGFSEGQQIHQMISKTVPKKKKNLYMYFTPKINSHA</sequence>
<dbReference type="EMBL" id="CM007657">
    <property type="protein sequence ID" value="ONH94970.1"/>
    <property type="molecule type" value="Genomic_DNA"/>
</dbReference>
<evidence type="ECO:0000313" key="3">
    <source>
        <dbReference type="EMBL" id="ONH94970.1"/>
    </source>
</evidence>
<accession>A0A251N6J3</accession>
<dbReference type="PROSITE" id="PS51375">
    <property type="entry name" value="PPR"/>
    <property type="match status" value="2"/>
</dbReference>
<evidence type="ECO:0000313" key="4">
    <source>
        <dbReference type="Proteomes" id="UP000006882"/>
    </source>
</evidence>
<keyword evidence="4" id="KW-1185">Reference proteome</keyword>
<dbReference type="Pfam" id="PF13041">
    <property type="entry name" value="PPR_2"/>
    <property type="match status" value="1"/>
</dbReference>
<dbReference type="InterPro" id="IPR046960">
    <property type="entry name" value="PPR_At4g14850-like_plant"/>
</dbReference>
<dbReference type="PANTHER" id="PTHR47926">
    <property type="entry name" value="PENTATRICOPEPTIDE REPEAT-CONTAINING PROTEIN"/>
    <property type="match status" value="1"/>
</dbReference>
<dbReference type="eggNOG" id="KOG4197">
    <property type="taxonomic scope" value="Eukaryota"/>
</dbReference>
<dbReference type="Gramene" id="ONH94970">
    <property type="protein sequence ID" value="ONH94970"/>
    <property type="gene ID" value="PRUPE_7G042900"/>
</dbReference>
<evidence type="ECO:0000256" key="2">
    <source>
        <dbReference type="PROSITE-ProRule" id="PRU00708"/>
    </source>
</evidence>
<proteinExistence type="predicted"/>
<gene>
    <name evidence="3" type="ORF">PRUPE_7G042900</name>
</gene>
<dbReference type="InterPro" id="IPR002885">
    <property type="entry name" value="PPR_rpt"/>
</dbReference>
<organism evidence="3 4">
    <name type="scientific">Prunus persica</name>
    <name type="common">Peach</name>
    <name type="synonym">Amygdalus persica</name>
    <dbReference type="NCBI Taxonomy" id="3760"/>
    <lineage>
        <taxon>Eukaryota</taxon>
        <taxon>Viridiplantae</taxon>
        <taxon>Streptophyta</taxon>
        <taxon>Embryophyta</taxon>
        <taxon>Tracheophyta</taxon>
        <taxon>Spermatophyta</taxon>
        <taxon>Magnoliopsida</taxon>
        <taxon>eudicotyledons</taxon>
        <taxon>Gunneridae</taxon>
        <taxon>Pentapetalae</taxon>
        <taxon>rosids</taxon>
        <taxon>fabids</taxon>
        <taxon>Rosales</taxon>
        <taxon>Rosaceae</taxon>
        <taxon>Amygdaloideae</taxon>
        <taxon>Amygdaleae</taxon>
        <taxon>Prunus</taxon>
    </lineage>
</organism>
<protein>
    <recommendedName>
        <fullName evidence="5">Pentatricopeptide repeat-containing protein</fullName>
    </recommendedName>
</protein>
<dbReference type="GO" id="GO:0009451">
    <property type="term" value="P:RNA modification"/>
    <property type="evidence" value="ECO:0007669"/>
    <property type="project" value="InterPro"/>
</dbReference>